<reference evidence="14" key="3">
    <citation type="journal article" date="2014" name="Nature">
        <title>Elephant shark genome provides unique insights into gnathostome evolution.</title>
        <authorList>
            <consortium name="International Elephant Shark Genome Sequencing Consortium"/>
            <person name="Venkatesh B."/>
            <person name="Lee A.P."/>
            <person name="Ravi V."/>
            <person name="Maurya A.K."/>
            <person name="Lian M.M."/>
            <person name="Swann J.B."/>
            <person name="Ohta Y."/>
            <person name="Flajnik M.F."/>
            <person name="Sutoh Y."/>
            <person name="Kasahara M."/>
            <person name="Hoon S."/>
            <person name="Gangu V."/>
            <person name="Roy S.W."/>
            <person name="Irimia M."/>
            <person name="Korzh V."/>
            <person name="Kondrychyn I."/>
            <person name="Lim Z.W."/>
            <person name="Tay B.H."/>
            <person name="Tohari S."/>
            <person name="Kong K.W."/>
            <person name="Ho S."/>
            <person name="Lorente-Galdos B."/>
            <person name="Quilez J."/>
            <person name="Marques-Bonet T."/>
            <person name="Raney B.J."/>
            <person name="Ingham P.W."/>
            <person name="Tay A."/>
            <person name="Hillier L.W."/>
            <person name="Minx P."/>
            <person name="Boehm T."/>
            <person name="Wilson R.K."/>
            <person name="Brenner S."/>
            <person name="Warren W.C."/>
        </authorList>
    </citation>
    <scope>NUCLEOTIDE SEQUENCE [LARGE SCALE GENOMIC DNA]</scope>
</reference>
<keyword evidence="5 11" id="KW-1133">Transmembrane helix</keyword>
<dbReference type="GO" id="GO:0015031">
    <property type="term" value="P:protein transport"/>
    <property type="evidence" value="ECO:0007669"/>
    <property type="project" value="UniProtKB-KW"/>
</dbReference>
<evidence type="ECO:0000259" key="12">
    <source>
        <dbReference type="PROSITE" id="PS50192"/>
    </source>
</evidence>
<evidence type="ECO:0000256" key="3">
    <source>
        <dbReference type="ARBA" id="ARBA00022692"/>
    </source>
</evidence>
<dbReference type="Proteomes" id="UP000314986">
    <property type="component" value="Unassembled WGS sequence"/>
</dbReference>
<dbReference type="SMART" id="SM00397">
    <property type="entry name" value="t_SNARE"/>
    <property type="match status" value="1"/>
</dbReference>
<dbReference type="InParanoid" id="A0A4W3K8H3"/>
<dbReference type="AlphaFoldDB" id="A0A4W3K8H3"/>
<evidence type="ECO:0000256" key="2">
    <source>
        <dbReference type="ARBA" id="ARBA00022448"/>
    </source>
</evidence>
<comment type="subcellular location">
    <subcellularLocation>
        <location evidence="9">Endomembrane system</location>
        <topology evidence="9">Single-pass type IV membrane protein</topology>
    </subcellularLocation>
    <subcellularLocation>
        <location evidence="1">Golgi apparatus membrane</location>
    </subcellularLocation>
</comment>
<evidence type="ECO:0000256" key="9">
    <source>
        <dbReference type="ARBA" id="ARBA00046280"/>
    </source>
</evidence>
<evidence type="ECO:0000313" key="13">
    <source>
        <dbReference type="Ensembl" id="ENSCMIP00000040785.1"/>
    </source>
</evidence>
<evidence type="ECO:0000313" key="14">
    <source>
        <dbReference type="Proteomes" id="UP000314986"/>
    </source>
</evidence>
<evidence type="ECO:0000256" key="1">
    <source>
        <dbReference type="ARBA" id="ARBA00004394"/>
    </source>
</evidence>
<dbReference type="Gene3D" id="1.20.5.110">
    <property type="match status" value="1"/>
</dbReference>
<accession>A0A4W3K8H3</accession>
<feature type="domain" description="T-SNARE coiled-coil homology" evidence="12">
    <location>
        <begin position="86"/>
        <end position="148"/>
    </location>
</feature>
<dbReference type="InterPro" id="IPR000727">
    <property type="entry name" value="T_SNARE_dom"/>
</dbReference>
<dbReference type="Ensembl" id="ENSCMIT00000041361.1">
    <property type="protein sequence ID" value="ENSCMIP00000040785.1"/>
    <property type="gene ID" value="ENSCMIG00000017001.1"/>
</dbReference>
<feature type="region of interest" description="Disordered" evidence="10">
    <location>
        <begin position="64"/>
        <end position="84"/>
    </location>
</feature>
<evidence type="ECO:0000256" key="10">
    <source>
        <dbReference type="SAM" id="MobiDB-lite"/>
    </source>
</evidence>
<organism evidence="13 14">
    <name type="scientific">Callorhinchus milii</name>
    <name type="common">Ghost shark</name>
    <dbReference type="NCBI Taxonomy" id="7868"/>
    <lineage>
        <taxon>Eukaryota</taxon>
        <taxon>Metazoa</taxon>
        <taxon>Chordata</taxon>
        <taxon>Craniata</taxon>
        <taxon>Vertebrata</taxon>
        <taxon>Chondrichthyes</taxon>
        <taxon>Holocephali</taxon>
        <taxon>Chimaeriformes</taxon>
        <taxon>Callorhinchidae</taxon>
        <taxon>Callorhinchus</taxon>
    </lineage>
</organism>
<evidence type="ECO:0000256" key="7">
    <source>
        <dbReference type="ARBA" id="ARBA00023054"/>
    </source>
</evidence>
<reference evidence="13" key="4">
    <citation type="submission" date="2025-08" db="UniProtKB">
        <authorList>
            <consortium name="Ensembl"/>
        </authorList>
    </citation>
    <scope>IDENTIFICATION</scope>
</reference>
<reference evidence="14" key="2">
    <citation type="journal article" date="2007" name="PLoS Biol.">
        <title>Survey sequencing and comparative analysis of the elephant shark (Callorhinchus milii) genome.</title>
        <authorList>
            <person name="Venkatesh B."/>
            <person name="Kirkness E.F."/>
            <person name="Loh Y.H."/>
            <person name="Halpern A.L."/>
            <person name="Lee A.P."/>
            <person name="Johnson J."/>
            <person name="Dandona N."/>
            <person name="Viswanathan L.D."/>
            <person name="Tay A."/>
            <person name="Venter J.C."/>
            <person name="Strausberg R.L."/>
            <person name="Brenner S."/>
        </authorList>
    </citation>
    <scope>NUCLEOTIDE SEQUENCE [LARGE SCALE GENOMIC DNA]</scope>
</reference>
<dbReference type="SUPFAM" id="SSF58038">
    <property type="entry name" value="SNARE fusion complex"/>
    <property type="match status" value="1"/>
</dbReference>
<dbReference type="GO" id="GO:0005794">
    <property type="term" value="C:Golgi apparatus"/>
    <property type="evidence" value="ECO:0007669"/>
    <property type="project" value="UniProtKB-SubCell"/>
</dbReference>
<protein>
    <submittedName>
        <fullName evidence="13">Bet1 golgi vesicular membrane trafficking protein</fullName>
    </submittedName>
</protein>
<evidence type="ECO:0000256" key="11">
    <source>
        <dbReference type="SAM" id="Phobius"/>
    </source>
</evidence>
<dbReference type="PROSITE" id="PS50192">
    <property type="entry name" value="T_SNARE"/>
    <property type="match status" value="1"/>
</dbReference>
<keyword evidence="14" id="KW-1185">Reference proteome</keyword>
<evidence type="ECO:0000256" key="5">
    <source>
        <dbReference type="ARBA" id="ARBA00022989"/>
    </source>
</evidence>
<reference evidence="13" key="5">
    <citation type="submission" date="2025-09" db="UniProtKB">
        <authorList>
            <consortium name="Ensembl"/>
        </authorList>
    </citation>
    <scope>IDENTIFICATION</scope>
</reference>
<dbReference type="GeneTree" id="ENSGT00940000163414"/>
<dbReference type="GO" id="GO:0005789">
    <property type="term" value="C:endoplasmic reticulum membrane"/>
    <property type="evidence" value="ECO:0007669"/>
    <property type="project" value="UniProtKB-SubCell"/>
</dbReference>
<gene>
    <name evidence="13" type="primary">bet1</name>
</gene>
<name>A0A4W3K8H3_CALMI</name>
<dbReference type="GO" id="GO:0016192">
    <property type="term" value="P:vesicle-mediated transport"/>
    <property type="evidence" value="ECO:0007669"/>
    <property type="project" value="UniProtKB-KW"/>
</dbReference>
<keyword evidence="2" id="KW-0813">Transport</keyword>
<feature type="compositionally biased region" description="Polar residues" evidence="10">
    <location>
        <begin position="65"/>
        <end position="83"/>
    </location>
</feature>
<reference evidence="14" key="1">
    <citation type="journal article" date="2006" name="Science">
        <title>Ancient noncoding elements conserved in the human genome.</title>
        <authorList>
            <person name="Venkatesh B."/>
            <person name="Kirkness E.F."/>
            <person name="Loh Y.H."/>
            <person name="Halpern A.L."/>
            <person name="Lee A.P."/>
            <person name="Johnson J."/>
            <person name="Dandona N."/>
            <person name="Viswanathan L.D."/>
            <person name="Tay A."/>
            <person name="Venter J.C."/>
            <person name="Strausberg R.L."/>
            <person name="Brenner S."/>
        </authorList>
    </citation>
    <scope>NUCLEOTIDE SEQUENCE [LARGE SCALE GENOMIC DNA]</scope>
</reference>
<dbReference type="PANTHER" id="PTHR12791">
    <property type="entry name" value="GOLGI SNARE BET1-RELATED"/>
    <property type="match status" value="1"/>
</dbReference>
<evidence type="ECO:0000256" key="6">
    <source>
        <dbReference type="ARBA" id="ARBA00023034"/>
    </source>
</evidence>
<sequence length="178" mass="19961">MPLVNTRKFSSFPALLGDLHLCESLRDGHLNCKSRGTVTKCVIKGFFSRVLEDEESVQDGILQSRGISTESSGDGATTYTPGSGYSVYEEENEKLTEGLREKVTALKSLSIDIGTEVKYHNKMINEMDTDFDSTGGLLGATMGRLKHISRGSQTRMICYMMLFAFFVFFVLYWIIKLR</sequence>
<keyword evidence="8 11" id="KW-0472">Membrane</keyword>
<keyword evidence="4" id="KW-0653">Protein transport</keyword>
<dbReference type="InterPro" id="IPR039899">
    <property type="entry name" value="BET1_SNARE"/>
</dbReference>
<keyword evidence="3 11" id="KW-0812">Transmembrane</keyword>
<proteinExistence type="predicted"/>
<keyword evidence="6" id="KW-0333">Golgi apparatus</keyword>
<dbReference type="CDD" id="cd15853">
    <property type="entry name" value="SNARE_Bet1"/>
    <property type="match status" value="1"/>
</dbReference>
<dbReference type="STRING" id="7868.ENSCMIP00000040785"/>
<feature type="transmembrane region" description="Helical" evidence="11">
    <location>
        <begin position="156"/>
        <end position="175"/>
    </location>
</feature>
<keyword evidence="7" id="KW-0175">Coiled coil</keyword>
<evidence type="ECO:0000256" key="4">
    <source>
        <dbReference type="ARBA" id="ARBA00022927"/>
    </source>
</evidence>
<evidence type="ECO:0000256" key="8">
    <source>
        <dbReference type="ARBA" id="ARBA00023136"/>
    </source>
</evidence>